<sequence>MASAKHFRKLSMPSGCSETPTSMPPAVLRLSAIATAPVLATDTMSTLAGRPNPKSRSRS</sequence>
<protein>
    <submittedName>
        <fullName evidence="2">Uncharacterized protein</fullName>
    </submittedName>
</protein>
<accession>A0A0A9B8T9</accession>
<dbReference type="AlphaFoldDB" id="A0A0A9B8T9"/>
<dbReference type="EMBL" id="GBRH01238139">
    <property type="protein sequence ID" value="JAD59756.1"/>
    <property type="molecule type" value="Transcribed_RNA"/>
</dbReference>
<reference evidence="2" key="2">
    <citation type="journal article" date="2015" name="Data Brief">
        <title>Shoot transcriptome of the giant reed, Arundo donax.</title>
        <authorList>
            <person name="Barrero R.A."/>
            <person name="Guerrero F.D."/>
            <person name="Moolhuijzen P."/>
            <person name="Goolsby J.A."/>
            <person name="Tidwell J."/>
            <person name="Bellgard S.E."/>
            <person name="Bellgard M.I."/>
        </authorList>
    </citation>
    <scope>NUCLEOTIDE SEQUENCE</scope>
    <source>
        <tissue evidence="2">Shoot tissue taken approximately 20 cm above the soil surface</tissue>
    </source>
</reference>
<feature type="region of interest" description="Disordered" evidence="1">
    <location>
        <begin position="1"/>
        <end position="23"/>
    </location>
</feature>
<proteinExistence type="predicted"/>
<name>A0A0A9B8T9_ARUDO</name>
<reference evidence="2" key="1">
    <citation type="submission" date="2014-09" db="EMBL/GenBank/DDBJ databases">
        <authorList>
            <person name="Magalhaes I.L.F."/>
            <person name="Oliveira U."/>
            <person name="Santos F.R."/>
            <person name="Vidigal T.H.D.A."/>
            <person name="Brescovit A.D."/>
            <person name="Santos A.J."/>
        </authorList>
    </citation>
    <scope>NUCLEOTIDE SEQUENCE</scope>
    <source>
        <tissue evidence="2">Shoot tissue taken approximately 20 cm above the soil surface</tissue>
    </source>
</reference>
<evidence type="ECO:0000256" key="1">
    <source>
        <dbReference type="SAM" id="MobiDB-lite"/>
    </source>
</evidence>
<evidence type="ECO:0000313" key="2">
    <source>
        <dbReference type="EMBL" id="JAD59756.1"/>
    </source>
</evidence>
<organism evidence="2">
    <name type="scientific">Arundo donax</name>
    <name type="common">Giant reed</name>
    <name type="synonym">Donax arundinaceus</name>
    <dbReference type="NCBI Taxonomy" id="35708"/>
    <lineage>
        <taxon>Eukaryota</taxon>
        <taxon>Viridiplantae</taxon>
        <taxon>Streptophyta</taxon>
        <taxon>Embryophyta</taxon>
        <taxon>Tracheophyta</taxon>
        <taxon>Spermatophyta</taxon>
        <taxon>Magnoliopsida</taxon>
        <taxon>Liliopsida</taxon>
        <taxon>Poales</taxon>
        <taxon>Poaceae</taxon>
        <taxon>PACMAD clade</taxon>
        <taxon>Arundinoideae</taxon>
        <taxon>Arundineae</taxon>
        <taxon>Arundo</taxon>
    </lineage>
</organism>